<reference evidence="2" key="1">
    <citation type="submission" date="2019-11" db="UniProtKB">
        <authorList>
            <consortium name="WormBaseParasite"/>
        </authorList>
    </citation>
    <scope>IDENTIFICATION</scope>
</reference>
<accession>A0A5K3FIQ5</accession>
<evidence type="ECO:0000313" key="2">
    <source>
        <dbReference type="WBParaSite" id="MCU_008838-RD"/>
    </source>
</evidence>
<organism evidence="2">
    <name type="scientific">Mesocestoides corti</name>
    <name type="common">Flatworm</name>
    <dbReference type="NCBI Taxonomy" id="53468"/>
    <lineage>
        <taxon>Eukaryota</taxon>
        <taxon>Metazoa</taxon>
        <taxon>Spiralia</taxon>
        <taxon>Lophotrochozoa</taxon>
        <taxon>Platyhelminthes</taxon>
        <taxon>Cestoda</taxon>
        <taxon>Eucestoda</taxon>
        <taxon>Cyclophyllidea</taxon>
        <taxon>Mesocestoididae</taxon>
        <taxon>Mesocestoides</taxon>
    </lineage>
</organism>
<dbReference type="WBParaSite" id="MCU_008838-RD">
    <property type="protein sequence ID" value="MCU_008838-RD"/>
    <property type="gene ID" value="MCU_008838"/>
</dbReference>
<sequence length="123" mass="13208">MFISDRGPQIRRPPTKPEAHSGSQVSPKVRTSRCKPPLLSPLKSEIRGLSKSPPGRSPASILTRRAVEKKRDSEKLSNTSLVEACSELDSGADARQSETDGLELRSLLDSLIGASSRLKGTAS</sequence>
<dbReference type="AlphaFoldDB" id="A0A5K3FIQ5"/>
<name>A0A5K3FIQ5_MESCO</name>
<feature type="region of interest" description="Disordered" evidence="1">
    <location>
        <begin position="1"/>
        <end position="78"/>
    </location>
</feature>
<protein>
    <submittedName>
        <fullName evidence="2">Atx10homo_assoc domain-containing protein</fullName>
    </submittedName>
</protein>
<evidence type="ECO:0000256" key="1">
    <source>
        <dbReference type="SAM" id="MobiDB-lite"/>
    </source>
</evidence>
<proteinExistence type="predicted"/>
<feature type="compositionally biased region" description="Basic and acidic residues" evidence="1">
    <location>
        <begin position="65"/>
        <end position="75"/>
    </location>
</feature>